<evidence type="ECO:0000313" key="2">
    <source>
        <dbReference type="EMBL" id="KAJ7330844.1"/>
    </source>
</evidence>
<name>A0AAD6ZMY2_9AGAR</name>
<protein>
    <submittedName>
        <fullName evidence="2">Uncharacterized protein</fullName>
    </submittedName>
</protein>
<proteinExistence type="predicted"/>
<keyword evidence="3" id="KW-1185">Reference proteome</keyword>
<accession>A0AAD6ZMY2</accession>
<feature type="region of interest" description="Disordered" evidence="1">
    <location>
        <begin position="18"/>
        <end position="38"/>
    </location>
</feature>
<dbReference type="EMBL" id="JARIHO010000036">
    <property type="protein sequence ID" value="KAJ7330844.1"/>
    <property type="molecule type" value="Genomic_DNA"/>
</dbReference>
<evidence type="ECO:0000313" key="3">
    <source>
        <dbReference type="Proteomes" id="UP001218218"/>
    </source>
</evidence>
<comment type="caution">
    <text evidence="2">The sequence shown here is derived from an EMBL/GenBank/DDBJ whole genome shotgun (WGS) entry which is preliminary data.</text>
</comment>
<dbReference type="Proteomes" id="UP001218218">
    <property type="component" value="Unassembled WGS sequence"/>
</dbReference>
<sequence length="178" mass="19422">MASLPAVLIPPFFFHSTTTSHNSTPGTRKTHPVAHNPPISRYPNFGLTFAHFERGKPQSCPLTSGPSNFPQRLISSKTVSISKSRTPWACFRSPVSRAACLAHRTPSPPLPAPAHIEHRRSSTPSASAHSSQQRRGLQHAPLLASTSLQRCSFPQHLRQRAPHTRFPSPPASHTAAAR</sequence>
<dbReference type="AlphaFoldDB" id="A0AAD6ZMY2"/>
<gene>
    <name evidence="2" type="ORF">DFH08DRAFT_966599</name>
</gene>
<feature type="compositionally biased region" description="Low complexity" evidence="1">
    <location>
        <begin position="122"/>
        <end position="131"/>
    </location>
</feature>
<reference evidence="2" key="1">
    <citation type="submission" date="2023-03" db="EMBL/GenBank/DDBJ databases">
        <title>Massive genome expansion in bonnet fungi (Mycena s.s.) driven by repeated elements and novel gene families across ecological guilds.</title>
        <authorList>
            <consortium name="Lawrence Berkeley National Laboratory"/>
            <person name="Harder C.B."/>
            <person name="Miyauchi S."/>
            <person name="Viragh M."/>
            <person name="Kuo A."/>
            <person name="Thoen E."/>
            <person name="Andreopoulos B."/>
            <person name="Lu D."/>
            <person name="Skrede I."/>
            <person name="Drula E."/>
            <person name="Henrissat B."/>
            <person name="Morin E."/>
            <person name="Kohler A."/>
            <person name="Barry K."/>
            <person name="LaButti K."/>
            <person name="Morin E."/>
            <person name="Salamov A."/>
            <person name="Lipzen A."/>
            <person name="Mereny Z."/>
            <person name="Hegedus B."/>
            <person name="Baldrian P."/>
            <person name="Stursova M."/>
            <person name="Weitz H."/>
            <person name="Taylor A."/>
            <person name="Grigoriev I.V."/>
            <person name="Nagy L.G."/>
            <person name="Martin F."/>
            <person name="Kauserud H."/>
        </authorList>
    </citation>
    <scope>NUCLEOTIDE SEQUENCE</scope>
    <source>
        <strain evidence="2">CBHHK002</strain>
    </source>
</reference>
<evidence type="ECO:0000256" key="1">
    <source>
        <dbReference type="SAM" id="MobiDB-lite"/>
    </source>
</evidence>
<feature type="region of interest" description="Disordered" evidence="1">
    <location>
        <begin position="106"/>
        <end position="178"/>
    </location>
</feature>
<organism evidence="2 3">
    <name type="scientific">Mycena albidolilacea</name>
    <dbReference type="NCBI Taxonomy" id="1033008"/>
    <lineage>
        <taxon>Eukaryota</taxon>
        <taxon>Fungi</taxon>
        <taxon>Dikarya</taxon>
        <taxon>Basidiomycota</taxon>
        <taxon>Agaricomycotina</taxon>
        <taxon>Agaricomycetes</taxon>
        <taxon>Agaricomycetidae</taxon>
        <taxon>Agaricales</taxon>
        <taxon>Marasmiineae</taxon>
        <taxon>Mycenaceae</taxon>
        <taxon>Mycena</taxon>
    </lineage>
</organism>